<feature type="domain" description="Glycosyltransferase subfamily 4-like N-terminal" evidence="3">
    <location>
        <begin position="22"/>
        <end position="187"/>
    </location>
</feature>
<organism evidence="4 5">
    <name type="scientific">Candidatus Eubacterium faecipullorum</name>
    <dbReference type="NCBI Taxonomy" id="2838571"/>
    <lineage>
        <taxon>Bacteria</taxon>
        <taxon>Bacillati</taxon>
        <taxon>Bacillota</taxon>
        <taxon>Clostridia</taxon>
        <taxon>Eubacteriales</taxon>
        <taxon>Eubacteriaceae</taxon>
        <taxon>Eubacterium</taxon>
    </lineage>
</organism>
<dbReference type="EMBL" id="DXGE01000034">
    <property type="protein sequence ID" value="HIW86549.1"/>
    <property type="molecule type" value="Genomic_DNA"/>
</dbReference>
<reference evidence="4" key="1">
    <citation type="journal article" date="2021" name="PeerJ">
        <title>Extensive microbial diversity within the chicken gut microbiome revealed by metagenomics and culture.</title>
        <authorList>
            <person name="Gilroy R."/>
            <person name="Ravi A."/>
            <person name="Getino M."/>
            <person name="Pursley I."/>
            <person name="Horton D.L."/>
            <person name="Alikhan N.F."/>
            <person name="Baker D."/>
            <person name="Gharbi K."/>
            <person name="Hall N."/>
            <person name="Watson M."/>
            <person name="Adriaenssens E.M."/>
            <person name="Foster-Nyarko E."/>
            <person name="Jarju S."/>
            <person name="Secka A."/>
            <person name="Antonio M."/>
            <person name="Oren A."/>
            <person name="Chaudhuri R.R."/>
            <person name="La Ragione R."/>
            <person name="Hildebrand F."/>
            <person name="Pallen M.J."/>
        </authorList>
    </citation>
    <scope>NUCLEOTIDE SEQUENCE</scope>
    <source>
        <strain evidence="4">421</strain>
    </source>
</reference>
<dbReference type="Pfam" id="PF13439">
    <property type="entry name" value="Glyco_transf_4"/>
    <property type="match status" value="1"/>
</dbReference>
<evidence type="ECO:0000259" key="3">
    <source>
        <dbReference type="Pfam" id="PF13439"/>
    </source>
</evidence>
<dbReference type="InterPro" id="IPR028098">
    <property type="entry name" value="Glyco_trans_4-like_N"/>
</dbReference>
<dbReference type="GO" id="GO:0016757">
    <property type="term" value="F:glycosyltransferase activity"/>
    <property type="evidence" value="ECO:0007669"/>
    <property type="project" value="InterPro"/>
</dbReference>
<gene>
    <name evidence="4" type="ORF">IAA48_08660</name>
</gene>
<dbReference type="PANTHER" id="PTHR46401">
    <property type="entry name" value="GLYCOSYLTRANSFERASE WBBK-RELATED"/>
    <property type="match status" value="1"/>
</dbReference>
<dbReference type="Pfam" id="PF00534">
    <property type="entry name" value="Glycos_transf_1"/>
    <property type="match status" value="1"/>
</dbReference>
<keyword evidence="1" id="KW-0808">Transferase</keyword>
<comment type="caution">
    <text evidence="4">The sequence shown here is derived from an EMBL/GenBank/DDBJ whole genome shotgun (WGS) entry which is preliminary data.</text>
</comment>
<dbReference type="InterPro" id="IPR001296">
    <property type="entry name" value="Glyco_trans_1"/>
</dbReference>
<evidence type="ECO:0000313" key="4">
    <source>
        <dbReference type="EMBL" id="HIW86549.1"/>
    </source>
</evidence>
<evidence type="ECO:0000256" key="1">
    <source>
        <dbReference type="ARBA" id="ARBA00022679"/>
    </source>
</evidence>
<proteinExistence type="predicted"/>
<dbReference type="PANTHER" id="PTHR46401:SF2">
    <property type="entry name" value="GLYCOSYLTRANSFERASE WBBK-RELATED"/>
    <property type="match status" value="1"/>
</dbReference>
<evidence type="ECO:0000259" key="2">
    <source>
        <dbReference type="Pfam" id="PF00534"/>
    </source>
</evidence>
<accession>A0A9D1UG34</accession>
<dbReference type="AlphaFoldDB" id="A0A9D1UG34"/>
<reference evidence="4" key="2">
    <citation type="submission" date="2021-04" db="EMBL/GenBank/DDBJ databases">
        <authorList>
            <person name="Gilroy R."/>
        </authorList>
    </citation>
    <scope>NUCLEOTIDE SEQUENCE</scope>
    <source>
        <strain evidence="4">421</strain>
    </source>
</reference>
<dbReference type="Proteomes" id="UP000824205">
    <property type="component" value="Unassembled WGS sequence"/>
</dbReference>
<dbReference type="Gene3D" id="3.40.50.2000">
    <property type="entry name" value="Glycogen Phosphorylase B"/>
    <property type="match status" value="2"/>
</dbReference>
<dbReference type="SUPFAM" id="SSF53756">
    <property type="entry name" value="UDP-Glycosyltransferase/glycogen phosphorylase"/>
    <property type="match status" value="1"/>
</dbReference>
<protein>
    <submittedName>
        <fullName evidence="4">Glycosyltransferase family 4 protein</fullName>
    </submittedName>
</protein>
<feature type="domain" description="Glycosyl transferase family 1" evidence="2">
    <location>
        <begin position="197"/>
        <end position="353"/>
    </location>
</feature>
<name>A0A9D1UG34_9FIRM</name>
<evidence type="ECO:0000313" key="5">
    <source>
        <dbReference type="Proteomes" id="UP000824205"/>
    </source>
</evidence>
<sequence length="385" mass="43153">MNSKRPLKIAVIGHKRIPSREGGVEIVVYELSRLMAQRGHRVDVYNRSGSHVAGSAFKSDDMPLEDNIRLITVPTPQSKTLNAVVYSFFAALRSLFGRYDVVHFHAEGPAAMCFLTKLFGIRTVVTIHGLDWQRSKWGGFATKYLKFGEKVAAKCADEIIVLSRGVQDYFEREYGRKTVYIPNGVNPPKIREASEITDKYGLQKDGYILYLGRIVPEKGIGYLIDAYAKTDTDMPLVIAGGSSHSADYFDSLKESAKSKNIIFTDFVQGAVLEELYSNAYIYVLPSDLEGMPISLLEAMSYSNCCLTSDIKECTEVCGENAVYFKKSDTEDLRQKLVYLLNHKDIVQKYKSGAAEHVLSHFSWQSTADKTLALYLGEPIEDSDRK</sequence>
<dbReference type="CDD" id="cd03801">
    <property type="entry name" value="GT4_PimA-like"/>
    <property type="match status" value="1"/>
</dbReference>